<dbReference type="EMBL" id="JAQIOY010000003">
    <property type="protein sequence ID" value="MDA7425034.1"/>
    <property type="molecule type" value="Genomic_DNA"/>
</dbReference>
<name>A0ABT4XSV8_9RHOB</name>
<accession>A0ABT4XSV8</accession>
<reference evidence="2 3" key="1">
    <citation type="submission" date="2023-01" db="EMBL/GenBank/DDBJ databases">
        <title>Thalassococcus onchidii sp. nov., isolated from a marine invertebrate from the South China Sea.</title>
        <authorList>
            <person name="Xu S."/>
            <person name="Liu Z."/>
            <person name="Xu Y."/>
        </authorList>
    </citation>
    <scope>NUCLEOTIDE SEQUENCE [LARGE SCALE GENOMIC DNA]</scope>
    <source>
        <strain evidence="2 3">KCTC 32084</strain>
    </source>
</reference>
<organism evidence="2 3">
    <name type="scientific">Thalassococcus lentus</name>
    <dbReference type="NCBI Taxonomy" id="1210524"/>
    <lineage>
        <taxon>Bacteria</taxon>
        <taxon>Pseudomonadati</taxon>
        <taxon>Pseudomonadota</taxon>
        <taxon>Alphaproteobacteria</taxon>
        <taxon>Rhodobacterales</taxon>
        <taxon>Roseobacteraceae</taxon>
        <taxon>Thalassococcus</taxon>
    </lineage>
</organism>
<keyword evidence="3" id="KW-1185">Reference proteome</keyword>
<protein>
    <submittedName>
        <fullName evidence="2">Uncharacterized protein</fullName>
    </submittedName>
</protein>
<feature type="chain" id="PRO_5046429622" evidence="1">
    <location>
        <begin position="21"/>
        <end position="153"/>
    </location>
</feature>
<gene>
    <name evidence="2" type="ORF">PFY00_09875</name>
</gene>
<sequence>MSRKFITGVLVVAATITAFAAAPARADNDDLKRFVGAAATLYLLGRAIEHAGDNGYTVRTHGYVHNGHGAHNGHGYVPRPRHNVRPPLPRKCLVRVNKPWTKYALGAGCLKNSYRAFNKLPQRCAMQIQRKKGKAWGYAARCLLRSGYKLARH</sequence>
<evidence type="ECO:0000313" key="2">
    <source>
        <dbReference type="EMBL" id="MDA7425034.1"/>
    </source>
</evidence>
<keyword evidence="1" id="KW-0732">Signal</keyword>
<feature type="signal peptide" evidence="1">
    <location>
        <begin position="1"/>
        <end position="20"/>
    </location>
</feature>
<dbReference type="Proteomes" id="UP001210720">
    <property type="component" value="Unassembled WGS sequence"/>
</dbReference>
<proteinExistence type="predicted"/>
<dbReference type="RefSeq" id="WP_271432392.1">
    <property type="nucleotide sequence ID" value="NZ_JAQIOY010000003.1"/>
</dbReference>
<evidence type="ECO:0000313" key="3">
    <source>
        <dbReference type="Proteomes" id="UP001210720"/>
    </source>
</evidence>
<evidence type="ECO:0000256" key="1">
    <source>
        <dbReference type="SAM" id="SignalP"/>
    </source>
</evidence>
<comment type="caution">
    <text evidence="2">The sequence shown here is derived from an EMBL/GenBank/DDBJ whole genome shotgun (WGS) entry which is preliminary data.</text>
</comment>